<comment type="catalytic activity">
    <reaction evidence="8">
        <text>a 2,3-saturated acyl-[ACP] + NAD(+) = a (2E)-enoyl-[ACP] + NADH + H(+)</text>
        <dbReference type="Rhea" id="RHEA:10240"/>
        <dbReference type="Rhea" id="RHEA-COMP:9925"/>
        <dbReference type="Rhea" id="RHEA-COMP:9926"/>
        <dbReference type="ChEBI" id="CHEBI:15378"/>
        <dbReference type="ChEBI" id="CHEBI:57540"/>
        <dbReference type="ChEBI" id="CHEBI:57945"/>
        <dbReference type="ChEBI" id="CHEBI:78784"/>
        <dbReference type="ChEBI" id="CHEBI:78785"/>
        <dbReference type="EC" id="1.3.1.9"/>
    </reaction>
</comment>
<dbReference type="KEGG" id="cgz:M787_003725"/>
<keyword evidence="3 8" id="KW-0444">Lipid biosynthesis</keyword>
<dbReference type="GO" id="GO:0006633">
    <property type="term" value="P:fatty acid biosynthetic process"/>
    <property type="evidence" value="ECO:0007669"/>
    <property type="project" value="UniProtKB-KW"/>
</dbReference>
<keyword evidence="4" id="KW-0276">Fatty acid metabolism</keyword>
<dbReference type="Pfam" id="PF13561">
    <property type="entry name" value="adh_short_C2"/>
    <property type="match status" value="1"/>
</dbReference>
<keyword evidence="6" id="KW-0443">Lipid metabolism</keyword>
<dbReference type="InterPro" id="IPR036291">
    <property type="entry name" value="NAD(P)-bd_dom_sf"/>
</dbReference>
<evidence type="ECO:0000256" key="3">
    <source>
        <dbReference type="ARBA" id="ARBA00022516"/>
    </source>
</evidence>
<keyword evidence="7 8" id="KW-0275">Fatty acid biosynthesis</keyword>
<dbReference type="OrthoDB" id="9803333at2"/>
<evidence type="ECO:0000313" key="11">
    <source>
        <dbReference type="EMBL" id="ANG66418.1"/>
    </source>
</evidence>
<dbReference type="PRINTS" id="PR00081">
    <property type="entry name" value="GDHRDH"/>
</dbReference>
<comment type="pathway">
    <text evidence="1">Lipid metabolism; fatty acid biosynthesis.</text>
</comment>
<sequence>MLKIDLTGKIAFVAGIGDDQGYGWGIAKALAEAGATILTGTWVPIYKIFSQSWDLGKFNESRKLSNGALLEIAKVYPMDASFDSPTDIPQEIAENKRYKDVSGYSVSEVASQVTEDFGRIDILVHSLANSPEISKPLLETSRKGYLSALGTSSYSLVSLLQHFGPSMPSGSSCISLTYLASSRAVPGYGGGMNAAKAALESDTKMLAWEAGRKWGVRVNTISAGPLASRAGKAIGFIEQMVDYYLDWAPIPEPMTAEQVGAAAAFLVSPLASAITGETLYVDHGANIMGIGPEMLPKNSAD</sequence>
<evidence type="ECO:0000256" key="8">
    <source>
        <dbReference type="PIRNR" id="PIRNR000094"/>
    </source>
</evidence>
<feature type="active site" description="Proton acceptor" evidence="9">
    <location>
        <position position="178"/>
    </location>
</feature>
<dbReference type="Gene3D" id="1.10.8.400">
    <property type="entry name" value="Enoyl acyl carrier protein reductase"/>
    <property type="match status" value="1"/>
</dbReference>
<proteinExistence type="inferred from homology"/>
<comment type="similarity">
    <text evidence="2 8">Belongs to the short-chain dehydrogenases/reductases (SDR) family. FabI subfamily.</text>
</comment>
<dbReference type="AlphaFoldDB" id="A0A173DZQ8"/>
<dbReference type="EMBL" id="CP015840">
    <property type="protein sequence ID" value="ANG66418.1"/>
    <property type="molecule type" value="Genomic_DNA"/>
</dbReference>
<dbReference type="Proteomes" id="UP000019147">
    <property type="component" value="Chromosome"/>
</dbReference>
<dbReference type="PANTHER" id="PTHR43159:SF2">
    <property type="entry name" value="ENOYL-[ACYL-CARRIER-PROTEIN] REDUCTASE [NADH], CHLOROPLASTIC"/>
    <property type="match status" value="1"/>
</dbReference>
<evidence type="ECO:0000256" key="7">
    <source>
        <dbReference type="ARBA" id="ARBA00023160"/>
    </source>
</evidence>
<dbReference type="PANTHER" id="PTHR43159">
    <property type="entry name" value="ENOYL-[ACYL-CARRIER-PROTEIN] REDUCTASE"/>
    <property type="match status" value="1"/>
</dbReference>
<feature type="active site" description="Proton acceptor" evidence="9">
    <location>
        <position position="188"/>
    </location>
</feature>
<feature type="binding site" evidence="10">
    <location>
        <position position="196"/>
    </location>
    <ligand>
        <name>NAD(+)</name>
        <dbReference type="ChEBI" id="CHEBI:57540"/>
    </ligand>
</feature>
<dbReference type="GO" id="GO:0004318">
    <property type="term" value="F:enoyl-[acyl-carrier-protein] reductase (NADH) activity"/>
    <property type="evidence" value="ECO:0007669"/>
    <property type="project" value="UniProtKB-EC"/>
</dbReference>
<dbReference type="STRING" id="1143323.M787_003725"/>
<reference evidence="11 12" key="1">
    <citation type="journal article" date="2014" name="Syst. Appl. Microbiol.">
        <title>Evidence for the existence of two new members of the family Chlamydiaceae and proposal of Chlamydia avium sp. nov. and Chlamydia gallinacea sp. nov.</title>
        <authorList>
            <person name="Sachse K."/>
            <person name="Laroucau K."/>
            <person name="Riege K."/>
            <person name="Wehner S."/>
            <person name="Dilcher M."/>
            <person name="Creasy H.H."/>
            <person name="Weidmann M."/>
            <person name="Myers G."/>
            <person name="Vorimore F."/>
            <person name="Vicari N."/>
            <person name="Magnino S."/>
            <person name="Liebler-Tenorio E."/>
            <person name="Ruettger A."/>
            <person name="Bavoil P.M."/>
            <person name="Hufert F.T."/>
            <person name="Rossello-Mora R."/>
            <person name="Marz M."/>
        </authorList>
    </citation>
    <scope>NUCLEOTIDE SEQUENCE [LARGE SCALE GENOMIC DNA]</scope>
    <source>
        <strain evidence="11 12">08-1274/3</strain>
    </source>
</reference>
<dbReference type="Gene3D" id="3.40.50.720">
    <property type="entry name" value="NAD(P)-binding Rossmann-like Domain"/>
    <property type="match status" value="1"/>
</dbReference>
<dbReference type="SUPFAM" id="SSF51735">
    <property type="entry name" value="NAD(P)-binding Rossmann-fold domains"/>
    <property type="match status" value="1"/>
</dbReference>
<evidence type="ECO:0000256" key="1">
    <source>
        <dbReference type="ARBA" id="ARBA00005194"/>
    </source>
</evidence>
<dbReference type="NCBIfam" id="NF004957">
    <property type="entry name" value="PRK06300.1"/>
    <property type="match status" value="1"/>
</dbReference>
<feature type="binding site" evidence="10">
    <location>
        <position position="15"/>
    </location>
    <ligand>
        <name>NAD(+)</name>
        <dbReference type="ChEBI" id="CHEBI:57540"/>
    </ligand>
</feature>
<evidence type="ECO:0000256" key="4">
    <source>
        <dbReference type="ARBA" id="ARBA00022832"/>
    </source>
</evidence>
<dbReference type="eggNOG" id="COG0623">
    <property type="taxonomic scope" value="Bacteria"/>
</dbReference>
<evidence type="ECO:0000256" key="9">
    <source>
        <dbReference type="PIRSR" id="PIRSR000094-1"/>
    </source>
</evidence>
<keyword evidence="8 10" id="KW-0520">NAD</keyword>
<protein>
    <recommendedName>
        <fullName evidence="8">Enoyl-[acyl-carrier-protein] reductase [NADH]</fullName>
        <ecNumber evidence="8">1.3.1.9</ecNumber>
    </recommendedName>
</protein>
<evidence type="ECO:0000313" key="12">
    <source>
        <dbReference type="Proteomes" id="UP000019147"/>
    </source>
</evidence>
<name>A0A173DZQ8_9CHLA</name>
<evidence type="ECO:0000256" key="6">
    <source>
        <dbReference type="ARBA" id="ARBA00023098"/>
    </source>
</evidence>
<dbReference type="PIRSF" id="PIRSF000094">
    <property type="entry name" value="Enoyl-ACP_rdct"/>
    <property type="match status" value="1"/>
</dbReference>
<dbReference type="InterPro" id="IPR014358">
    <property type="entry name" value="Enoyl-ACP_Rdtase_NADH"/>
</dbReference>
<keyword evidence="5 8" id="KW-0560">Oxidoreductase</keyword>
<accession>A0A173DZQ8</accession>
<dbReference type="CDD" id="cd05372">
    <property type="entry name" value="ENR_SDR"/>
    <property type="match status" value="1"/>
</dbReference>
<organism evidence="11 12">
    <name type="scientific">Chlamydia gallinacea 08-1274/3</name>
    <dbReference type="NCBI Taxonomy" id="1143323"/>
    <lineage>
        <taxon>Bacteria</taxon>
        <taxon>Pseudomonadati</taxon>
        <taxon>Chlamydiota</taxon>
        <taxon>Chlamydiia</taxon>
        <taxon>Chlamydiales</taxon>
        <taxon>Chlamydiaceae</taxon>
        <taxon>Chlamydia/Chlamydophila group</taxon>
        <taxon>Chlamydia</taxon>
    </lineage>
</organism>
<dbReference type="GeneID" id="81478415"/>
<feature type="binding site" evidence="10">
    <location>
        <position position="127"/>
    </location>
    <ligand>
        <name>NAD(+)</name>
        <dbReference type="ChEBI" id="CHEBI:57540"/>
    </ligand>
</feature>
<dbReference type="EC" id="1.3.1.9" evidence="8"/>
<evidence type="ECO:0000256" key="5">
    <source>
        <dbReference type="ARBA" id="ARBA00023002"/>
    </source>
</evidence>
<gene>
    <name evidence="11" type="ORF">M787_003725</name>
</gene>
<dbReference type="RefSeq" id="WP_021828235.1">
    <property type="nucleotide sequence ID" value="NZ_CP015840.1"/>
</dbReference>
<dbReference type="InterPro" id="IPR002347">
    <property type="entry name" value="SDR_fam"/>
</dbReference>
<evidence type="ECO:0000256" key="10">
    <source>
        <dbReference type="PIRSR" id="PIRSR000094-3"/>
    </source>
</evidence>
<evidence type="ECO:0000256" key="2">
    <source>
        <dbReference type="ARBA" id="ARBA00009233"/>
    </source>
</evidence>